<dbReference type="Pfam" id="PF01048">
    <property type="entry name" value="PNP_UDP_1"/>
    <property type="match status" value="1"/>
</dbReference>
<dbReference type="SUPFAM" id="SSF53167">
    <property type="entry name" value="Purine and uridine phosphorylases"/>
    <property type="match status" value="1"/>
</dbReference>
<dbReference type="PANTHER" id="PTHR11904">
    <property type="entry name" value="METHYLTHIOADENOSINE/PURINE NUCLEOSIDE PHOSPHORYLASE"/>
    <property type="match status" value="1"/>
</dbReference>
<dbReference type="PIRSF" id="PIRSF000477">
    <property type="entry name" value="PurNPase"/>
    <property type="match status" value="1"/>
</dbReference>
<dbReference type="Proteomes" id="UP001596528">
    <property type="component" value="Unassembled WGS sequence"/>
</dbReference>
<dbReference type="NCBIfam" id="NF006054">
    <property type="entry name" value="PRK08202.1"/>
    <property type="match status" value="1"/>
</dbReference>
<dbReference type="NCBIfam" id="TIGR01700">
    <property type="entry name" value="PNPH"/>
    <property type="match status" value="1"/>
</dbReference>
<dbReference type="Gene3D" id="3.40.50.1580">
    <property type="entry name" value="Nucleoside phosphorylase domain"/>
    <property type="match status" value="1"/>
</dbReference>
<dbReference type="GO" id="GO:0004731">
    <property type="term" value="F:purine-nucleoside phosphorylase activity"/>
    <property type="evidence" value="ECO:0007669"/>
    <property type="project" value="UniProtKB-EC"/>
</dbReference>
<evidence type="ECO:0000256" key="4">
    <source>
        <dbReference type="ARBA" id="ARBA00022676"/>
    </source>
</evidence>
<name>A0ABW2V8R9_9BACL</name>
<dbReference type="PANTHER" id="PTHR11904:SF9">
    <property type="entry name" value="PURINE NUCLEOSIDE PHOSPHORYLASE-RELATED"/>
    <property type="match status" value="1"/>
</dbReference>
<comment type="function">
    <text evidence="1">The purine nucleoside phosphorylases catalyze the phosphorolytic breakdown of the N-glycosidic bond in the beta-(deoxy)ribonucleoside molecules, with the formation of the corresponding free purine bases and pentose-1-phosphate. Cleaves guanosine, inosine, 2'-deoxyguanosine and 2'-deoxyinosine.</text>
</comment>
<evidence type="ECO:0000259" key="8">
    <source>
        <dbReference type="Pfam" id="PF01048"/>
    </source>
</evidence>
<dbReference type="InterPro" id="IPR011268">
    <property type="entry name" value="Purine_phosphorylase"/>
</dbReference>
<dbReference type="RefSeq" id="WP_138789972.1">
    <property type="nucleotide sequence ID" value="NZ_JBHTGQ010000027.1"/>
</dbReference>
<proteinExistence type="inferred from homology"/>
<comment type="caution">
    <text evidence="9">The sequence shown here is derived from an EMBL/GenBank/DDBJ whole genome shotgun (WGS) entry which is preliminary data.</text>
</comment>
<evidence type="ECO:0000256" key="5">
    <source>
        <dbReference type="ARBA" id="ARBA00022679"/>
    </source>
</evidence>
<keyword evidence="4 7" id="KW-0328">Glycosyltransferase</keyword>
<dbReference type="EC" id="2.4.2.1" evidence="7"/>
<keyword evidence="5 7" id="KW-0808">Transferase</keyword>
<evidence type="ECO:0000313" key="10">
    <source>
        <dbReference type="Proteomes" id="UP001596528"/>
    </source>
</evidence>
<dbReference type="CDD" id="cd09009">
    <property type="entry name" value="PNP-EcPNPII_like"/>
    <property type="match status" value="1"/>
</dbReference>
<feature type="domain" description="Nucleoside phosphorylase" evidence="8">
    <location>
        <begin position="32"/>
        <end position="285"/>
    </location>
</feature>
<dbReference type="InterPro" id="IPR035994">
    <property type="entry name" value="Nucleoside_phosphorylase_sf"/>
</dbReference>
<evidence type="ECO:0000256" key="2">
    <source>
        <dbReference type="ARBA" id="ARBA00005058"/>
    </source>
</evidence>
<evidence type="ECO:0000313" key="9">
    <source>
        <dbReference type="EMBL" id="MFC7750703.1"/>
    </source>
</evidence>
<comment type="pathway">
    <text evidence="2 7">Purine metabolism; purine nucleoside salvage.</text>
</comment>
<dbReference type="InterPro" id="IPR000845">
    <property type="entry name" value="Nucleoside_phosphorylase_d"/>
</dbReference>
<keyword evidence="10" id="KW-1185">Reference proteome</keyword>
<evidence type="ECO:0000256" key="1">
    <source>
        <dbReference type="ARBA" id="ARBA00002678"/>
    </source>
</evidence>
<dbReference type="EMBL" id="JBHTGQ010000027">
    <property type="protein sequence ID" value="MFC7750703.1"/>
    <property type="molecule type" value="Genomic_DNA"/>
</dbReference>
<organism evidence="9 10">
    <name type="scientific">Paenibacillus thermoaerophilus</name>
    <dbReference type="NCBI Taxonomy" id="1215385"/>
    <lineage>
        <taxon>Bacteria</taxon>
        <taxon>Bacillati</taxon>
        <taxon>Bacillota</taxon>
        <taxon>Bacilli</taxon>
        <taxon>Bacillales</taxon>
        <taxon>Paenibacillaceae</taxon>
        <taxon>Paenibacillus</taxon>
    </lineage>
</organism>
<reference evidence="10" key="1">
    <citation type="journal article" date="2019" name="Int. J. Syst. Evol. Microbiol.">
        <title>The Global Catalogue of Microorganisms (GCM) 10K type strain sequencing project: providing services to taxonomists for standard genome sequencing and annotation.</title>
        <authorList>
            <consortium name="The Broad Institute Genomics Platform"/>
            <consortium name="The Broad Institute Genome Sequencing Center for Infectious Disease"/>
            <person name="Wu L."/>
            <person name="Ma J."/>
        </authorList>
    </citation>
    <scope>NUCLEOTIDE SEQUENCE [LARGE SCALE GENOMIC DNA]</scope>
    <source>
        <strain evidence="10">JCM 18657</strain>
    </source>
</reference>
<accession>A0ABW2V8R9</accession>
<evidence type="ECO:0000256" key="7">
    <source>
        <dbReference type="PIRNR" id="PIRNR000477"/>
    </source>
</evidence>
<sequence length="290" mass="31622">MTKAGNTAAERLERLRAGAEYLKERLGSRRPEIGLILGSGLGDLAEQLEDAVYIPYEDVPFLPRSTVEGHAGRFAAGRLEDRDVLAMQGRFHYYEGYSMQQVVAPVYLMKLLGIADLVITNAAGGMNASFEPGDLMLISDHLNWTGANPLIGENVPELGVRFPDMSEAYSKSHRELAKRLAAELNEREQLGLNLREGVYAGVAGPTYMTPSELIMLRNLGGDAVGMSTVGEVIAARHAGISVLGISCITDMAIGEHLEPLTHEQVMETANRTKPKFQRLVREFVKRIGGG</sequence>
<comment type="catalytic activity">
    <reaction evidence="6">
        <text>a purine 2'-deoxy-D-ribonucleoside + phosphate = a purine nucleobase + 2-deoxy-alpha-D-ribose 1-phosphate</text>
        <dbReference type="Rhea" id="RHEA:36431"/>
        <dbReference type="ChEBI" id="CHEBI:26386"/>
        <dbReference type="ChEBI" id="CHEBI:43474"/>
        <dbReference type="ChEBI" id="CHEBI:57259"/>
        <dbReference type="ChEBI" id="CHEBI:142361"/>
        <dbReference type="EC" id="2.4.2.1"/>
    </reaction>
</comment>
<protein>
    <recommendedName>
        <fullName evidence="7">Purine nucleoside phosphorylase</fullName>
        <ecNumber evidence="7">2.4.2.1</ecNumber>
    </recommendedName>
    <alternativeName>
        <fullName evidence="7">Inosine-guanosine phosphorylase</fullName>
    </alternativeName>
</protein>
<dbReference type="NCBIfam" id="TIGR01697">
    <property type="entry name" value="PNPH-PUNA-XAPA"/>
    <property type="match status" value="1"/>
</dbReference>
<evidence type="ECO:0000256" key="6">
    <source>
        <dbReference type="ARBA" id="ARBA00048556"/>
    </source>
</evidence>
<gene>
    <name evidence="9" type="ORF">ACFQWB_12320</name>
</gene>
<comment type="similarity">
    <text evidence="3 7">Belongs to the PNP/MTAP phosphorylase family.</text>
</comment>
<dbReference type="InterPro" id="IPR011270">
    <property type="entry name" value="Pur_Nuc_Pase_Ino/Guo-sp"/>
</dbReference>
<evidence type="ECO:0000256" key="3">
    <source>
        <dbReference type="ARBA" id="ARBA00006751"/>
    </source>
</evidence>